<protein>
    <submittedName>
        <fullName evidence="7">Cytochrome P450</fullName>
    </submittedName>
</protein>
<keyword evidence="4 6" id="KW-0479">Metal-binding</keyword>
<evidence type="ECO:0000256" key="5">
    <source>
        <dbReference type="ARBA" id="ARBA00023004"/>
    </source>
</evidence>
<gene>
    <name evidence="7" type="ORF">CC80DRAFT_458379</name>
</gene>
<keyword evidence="5 6" id="KW-0408">Iron</keyword>
<dbReference type="Proteomes" id="UP000800035">
    <property type="component" value="Unassembled WGS sequence"/>
</dbReference>
<dbReference type="GO" id="GO:0008395">
    <property type="term" value="F:steroid hydroxylase activity"/>
    <property type="evidence" value="ECO:0007669"/>
    <property type="project" value="TreeGrafter"/>
</dbReference>
<dbReference type="GO" id="GO:0005506">
    <property type="term" value="F:iron ion binding"/>
    <property type="evidence" value="ECO:0007669"/>
    <property type="project" value="InterPro"/>
</dbReference>
<comment type="cofactor">
    <cofactor evidence="1 6">
        <name>heme</name>
        <dbReference type="ChEBI" id="CHEBI:30413"/>
    </cofactor>
</comment>
<reference evidence="7" key="1">
    <citation type="journal article" date="2020" name="Stud. Mycol.">
        <title>101 Dothideomycetes genomes: a test case for predicting lifestyles and emergence of pathogens.</title>
        <authorList>
            <person name="Haridas S."/>
            <person name="Albert R."/>
            <person name="Binder M."/>
            <person name="Bloem J."/>
            <person name="Labutti K."/>
            <person name="Salamov A."/>
            <person name="Andreopoulos B."/>
            <person name="Baker S."/>
            <person name="Barry K."/>
            <person name="Bills G."/>
            <person name="Bluhm B."/>
            <person name="Cannon C."/>
            <person name="Castanera R."/>
            <person name="Culley D."/>
            <person name="Daum C."/>
            <person name="Ezra D."/>
            <person name="Gonzalez J."/>
            <person name="Henrissat B."/>
            <person name="Kuo A."/>
            <person name="Liang C."/>
            <person name="Lipzen A."/>
            <person name="Lutzoni F."/>
            <person name="Magnuson J."/>
            <person name="Mondo S."/>
            <person name="Nolan M."/>
            <person name="Ohm R."/>
            <person name="Pangilinan J."/>
            <person name="Park H.-J."/>
            <person name="Ramirez L."/>
            <person name="Alfaro M."/>
            <person name="Sun H."/>
            <person name="Tritt A."/>
            <person name="Yoshinaga Y."/>
            <person name="Zwiers L.-H."/>
            <person name="Turgeon B."/>
            <person name="Goodwin S."/>
            <person name="Spatafora J."/>
            <person name="Crous P."/>
            <person name="Grigoriev I."/>
        </authorList>
    </citation>
    <scope>NUCLEOTIDE SEQUENCE</scope>
    <source>
        <strain evidence="7">CBS 675.92</strain>
    </source>
</reference>
<dbReference type="AlphaFoldDB" id="A0A6A5T9P6"/>
<organism evidence="7 8">
    <name type="scientific">Byssothecium circinans</name>
    <dbReference type="NCBI Taxonomy" id="147558"/>
    <lineage>
        <taxon>Eukaryota</taxon>
        <taxon>Fungi</taxon>
        <taxon>Dikarya</taxon>
        <taxon>Ascomycota</taxon>
        <taxon>Pezizomycotina</taxon>
        <taxon>Dothideomycetes</taxon>
        <taxon>Pleosporomycetidae</taxon>
        <taxon>Pleosporales</taxon>
        <taxon>Massarineae</taxon>
        <taxon>Massarinaceae</taxon>
        <taxon>Byssothecium</taxon>
    </lineage>
</organism>
<proteinExistence type="inferred from homology"/>
<dbReference type="InterPro" id="IPR050529">
    <property type="entry name" value="CYP450_sterol_14alpha_dmase"/>
</dbReference>
<evidence type="ECO:0000256" key="2">
    <source>
        <dbReference type="ARBA" id="ARBA00010617"/>
    </source>
</evidence>
<evidence type="ECO:0000313" key="7">
    <source>
        <dbReference type="EMBL" id="KAF1948958.1"/>
    </source>
</evidence>
<accession>A0A6A5T9P6</accession>
<dbReference type="GO" id="GO:0020037">
    <property type="term" value="F:heme binding"/>
    <property type="evidence" value="ECO:0007669"/>
    <property type="project" value="InterPro"/>
</dbReference>
<comment type="similarity">
    <text evidence="2">Belongs to the cytochrome P450 family.</text>
</comment>
<evidence type="ECO:0000256" key="1">
    <source>
        <dbReference type="ARBA" id="ARBA00001971"/>
    </source>
</evidence>
<sequence>MWRTQYLSHSEHFRNPQRAMMANGEGFGSKTSVEMGFHLAPYVLTLTMLVLWRLWSFTVLPILYPHRPKTLPYWIPWLGHTLSFVRDADRTIEAGRLYFGNTRRPFAIVLRGQLVYVITSARDATAVFRNVNDLAFNDFVKTLLKQAGISSTGVDAIFDQPASGTVNCIDEKTSAKSLSYFCEKIVRRQLLPGDEFLTFQSEMINRVHERLRFDSIPPHVTCRVSGPVKVVSLRGWIKHTLLEAMTRSMYGDSLLNADPTFLDHFDLFDSESWKLTFKIPRRFAQGMFKEKAHLQETFDKYFDLPLEDRKDGCYMIKALESEMKAEGHSARDVSTYLLLLYWVINSNAWKATFWLVARVINDPALKASVEKEVFSLTPAISIDGVQKSLENAPVLAAAYHEVLRTVTSSISAREVVRECTVGNHQLQPGTRVIIPSRQTLIDEQIFGVEPKSFDHSRFLRNPALVKNASFRPFGGGVSYCPGRFMARKEALAVTVLILARFQIEIAPGQYFPRSNTTKPCLGVMDVLEGEDFVVTV</sequence>
<dbReference type="InterPro" id="IPR001128">
    <property type="entry name" value="Cyt_P450"/>
</dbReference>
<dbReference type="InterPro" id="IPR002403">
    <property type="entry name" value="Cyt_P450_E_grp-IV"/>
</dbReference>
<feature type="non-terminal residue" evidence="7">
    <location>
        <position position="536"/>
    </location>
</feature>
<name>A0A6A5T9P6_9PLEO</name>
<dbReference type="GO" id="GO:0016705">
    <property type="term" value="F:oxidoreductase activity, acting on paired donors, with incorporation or reduction of molecular oxygen"/>
    <property type="evidence" value="ECO:0007669"/>
    <property type="project" value="InterPro"/>
</dbReference>
<feature type="binding site" description="axial binding residue" evidence="6">
    <location>
        <position position="480"/>
    </location>
    <ligand>
        <name>heme</name>
        <dbReference type="ChEBI" id="CHEBI:30413"/>
    </ligand>
    <ligandPart>
        <name>Fe</name>
        <dbReference type="ChEBI" id="CHEBI:18248"/>
    </ligandPart>
</feature>
<evidence type="ECO:0000256" key="3">
    <source>
        <dbReference type="ARBA" id="ARBA00022617"/>
    </source>
</evidence>
<dbReference type="PANTHER" id="PTHR24304:SF2">
    <property type="entry name" value="24-HYDROXYCHOLESTEROL 7-ALPHA-HYDROXYLASE"/>
    <property type="match status" value="1"/>
</dbReference>
<dbReference type="InterPro" id="IPR036396">
    <property type="entry name" value="Cyt_P450_sf"/>
</dbReference>
<dbReference type="EMBL" id="ML977045">
    <property type="protein sequence ID" value="KAF1948958.1"/>
    <property type="molecule type" value="Genomic_DNA"/>
</dbReference>
<dbReference type="SUPFAM" id="SSF48264">
    <property type="entry name" value="Cytochrome P450"/>
    <property type="match status" value="1"/>
</dbReference>
<dbReference type="Gene3D" id="1.10.630.10">
    <property type="entry name" value="Cytochrome P450"/>
    <property type="match status" value="1"/>
</dbReference>
<dbReference type="CDD" id="cd11040">
    <property type="entry name" value="CYP7_CYP8-like"/>
    <property type="match status" value="1"/>
</dbReference>
<dbReference type="Pfam" id="PF00067">
    <property type="entry name" value="p450"/>
    <property type="match status" value="1"/>
</dbReference>
<dbReference type="PRINTS" id="PR00465">
    <property type="entry name" value="EP450IV"/>
</dbReference>
<evidence type="ECO:0000256" key="4">
    <source>
        <dbReference type="ARBA" id="ARBA00022723"/>
    </source>
</evidence>
<evidence type="ECO:0000313" key="8">
    <source>
        <dbReference type="Proteomes" id="UP000800035"/>
    </source>
</evidence>
<keyword evidence="3 6" id="KW-0349">Heme</keyword>
<keyword evidence="8" id="KW-1185">Reference proteome</keyword>
<dbReference type="OrthoDB" id="1470350at2759"/>
<evidence type="ECO:0000256" key="6">
    <source>
        <dbReference type="PIRSR" id="PIRSR602403-1"/>
    </source>
</evidence>
<dbReference type="PANTHER" id="PTHR24304">
    <property type="entry name" value="CYTOCHROME P450 FAMILY 7"/>
    <property type="match status" value="1"/>
</dbReference>